<dbReference type="GO" id="GO:0008967">
    <property type="term" value="F:phosphoglycolate phosphatase activity"/>
    <property type="evidence" value="ECO:0007669"/>
    <property type="project" value="UniProtKB-EC"/>
</dbReference>
<dbReference type="PANTHER" id="PTHR43434">
    <property type="entry name" value="PHOSPHOGLYCOLATE PHOSPHATASE"/>
    <property type="match status" value="1"/>
</dbReference>
<dbReference type="AlphaFoldDB" id="A0A377FR85"/>
<dbReference type="GO" id="GO:0005829">
    <property type="term" value="C:cytosol"/>
    <property type="evidence" value="ECO:0007669"/>
    <property type="project" value="TreeGrafter"/>
</dbReference>
<dbReference type="Proteomes" id="UP000254060">
    <property type="component" value="Unassembled WGS sequence"/>
</dbReference>
<dbReference type="SFLD" id="SFLDG01129">
    <property type="entry name" value="C1.5:_HAD__Beta-PGM__Phosphata"/>
    <property type="match status" value="1"/>
</dbReference>
<dbReference type="RefSeq" id="WP_024371203.1">
    <property type="nucleotide sequence ID" value="NZ_UGGP01000001.1"/>
</dbReference>
<dbReference type="EMBL" id="UGGP01000001">
    <property type="protein sequence ID" value="STO06986.1"/>
    <property type="molecule type" value="Genomic_DNA"/>
</dbReference>
<dbReference type="STRING" id="1397694.GCA_000702585_00846"/>
<dbReference type="SFLD" id="SFLDS00003">
    <property type="entry name" value="Haloacid_Dehalogenase"/>
    <property type="match status" value="1"/>
</dbReference>
<keyword evidence="1" id="KW-0378">Hydrolase</keyword>
<dbReference type="InterPro" id="IPR050155">
    <property type="entry name" value="HAD-like_hydrolase_sf"/>
</dbReference>
<dbReference type="Gene3D" id="3.40.50.1000">
    <property type="entry name" value="HAD superfamily/HAD-like"/>
    <property type="match status" value="1"/>
</dbReference>
<accession>A0A377FR85</accession>
<dbReference type="InterPro" id="IPR036412">
    <property type="entry name" value="HAD-like_sf"/>
</dbReference>
<dbReference type="InterPro" id="IPR023198">
    <property type="entry name" value="PGP-like_dom2"/>
</dbReference>
<proteinExistence type="predicted"/>
<organism evidence="1 2">
    <name type="scientific">Exiguobacterium aurantiacum</name>
    <dbReference type="NCBI Taxonomy" id="33987"/>
    <lineage>
        <taxon>Bacteria</taxon>
        <taxon>Bacillati</taxon>
        <taxon>Bacillota</taxon>
        <taxon>Bacilli</taxon>
        <taxon>Bacillales</taxon>
        <taxon>Bacillales Family XII. Incertae Sedis</taxon>
        <taxon>Exiguobacterium</taxon>
    </lineage>
</organism>
<dbReference type="PANTHER" id="PTHR43434:SF1">
    <property type="entry name" value="PHOSPHOGLYCOLATE PHOSPHATASE"/>
    <property type="match status" value="1"/>
</dbReference>
<reference evidence="1 2" key="1">
    <citation type="submission" date="2018-06" db="EMBL/GenBank/DDBJ databases">
        <authorList>
            <consortium name="Pathogen Informatics"/>
            <person name="Doyle S."/>
        </authorList>
    </citation>
    <scope>NUCLEOTIDE SEQUENCE [LARGE SCALE GENOMIC DNA]</scope>
    <source>
        <strain evidence="1 2">NCTC13163</strain>
    </source>
</reference>
<gene>
    <name evidence="1" type="primary">gph</name>
    <name evidence="1" type="ORF">NCTC13163_00327</name>
</gene>
<evidence type="ECO:0000313" key="2">
    <source>
        <dbReference type="Proteomes" id="UP000254060"/>
    </source>
</evidence>
<dbReference type="GO" id="GO:0006281">
    <property type="term" value="P:DNA repair"/>
    <property type="evidence" value="ECO:0007669"/>
    <property type="project" value="TreeGrafter"/>
</dbReference>
<name>A0A377FR85_9BACL</name>
<dbReference type="Gene3D" id="1.10.150.240">
    <property type="entry name" value="Putative phosphatase, domain 2"/>
    <property type="match status" value="1"/>
</dbReference>
<evidence type="ECO:0000313" key="1">
    <source>
        <dbReference type="EMBL" id="STO06986.1"/>
    </source>
</evidence>
<dbReference type="Pfam" id="PF13419">
    <property type="entry name" value="HAD_2"/>
    <property type="match status" value="1"/>
</dbReference>
<dbReference type="EC" id="3.1.3.18" evidence="1"/>
<protein>
    <submittedName>
        <fullName evidence="1">Phosphoglycolate phosphatase</fullName>
        <ecNumber evidence="1">3.1.3.18</ecNumber>
    </submittedName>
</protein>
<dbReference type="SUPFAM" id="SSF56784">
    <property type="entry name" value="HAD-like"/>
    <property type="match status" value="1"/>
</dbReference>
<dbReference type="InterPro" id="IPR023214">
    <property type="entry name" value="HAD_sf"/>
</dbReference>
<dbReference type="InterPro" id="IPR041492">
    <property type="entry name" value="HAD_2"/>
</dbReference>
<sequence>MAVILFDIDGTLVDTTVPMTKAIHKALEQLPHLPKPSEDAVRSGYGLAGNAFWEHVIPEATLEEIRQIRKLRHETLEQAMAGQDVLFDGIYEMLETLHTNGHTLTTASNCGVHYLNLILDSQGIRRFMTAPECLESVSGEKKADILTAHRLRHGDTDYVMVGDRKSDVEAARAHDFPVVLTGFGFGNDEEWALADHVIATPADLIEWVEQ</sequence>
<dbReference type="OrthoDB" id="9792518at2"/>